<gene>
    <name evidence="12" type="ORF">KC01_LOCUS37135</name>
</gene>
<keyword evidence="4" id="KW-0963">Cytoplasm</keyword>
<evidence type="ECO:0000256" key="4">
    <source>
        <dbReference type="ARBA" id="ARBA00022490"/>
    </source>
</evidence>
<dbReference type="AlphaFoldDB" id="A0AAV2MBM0"/>
<sequence>MRNARMNLSQSVRVAAVLEDWQHQLLLLAFSFAEDLNTNPHSPQDKVTLSKLAQDCHNIAELVGTFCVELQENQTFYSVLKTIEDVKQVEQMTDEHTQSETLSDYKENLTVRYAKVVEELENKCSIFQKLQEEHSILSAQREEQEKQNQTIKNEKKDKLQMLQKEASDEEKMLEKQIKLVKEQIEKERRSHDISMRFLQNQQEEMKQQKEMWKERIQIMRQDKAKELNDVRCKITLNLDRLMEMKRKFRVMEQVVKEDKEEQEKLRKELELITAATKIQAFWRGCMVRKGLGIYKTEEDKKGKKKDGSKEGKKKKKK</sequence>
<dbReference type="EMBL" id="OZ035829">
    <property type="protein sequence ID" value="CAL1610531.1"/>
    <property type="molecule type" value="Genomic_DNA"/>
</dbReference>
<keyword evidence="6" id="KW-0969">Cilium</keyword>
<feature type="coiled-coil region" evidence="10">
    <location>
        <begin position="127"/>
        <end position="275"/>
    </location>
</feature>
<dbReference type="GO" id="GO:0005737">
    <property type="term" value="C:cytoplasm"/>
    <property type="evidence" value="ECO:0007669"/>
    <property type="project" value="TreeGrafter"/>
</dbReference>
<evidence type="ECO:0000313" key="12">
    <source>
        <dbReference type="EMBL" id="CAL1610531.1"/>
    </source>
</evidence>
<evidence type="ECO:0000256" key="3">
    <source>
        <dbReference type="ARBA" id="ARBA00013738"/>
    </source>
</evidence>
<keyword evidence="13" id="KW-1185">Reference proteome</keyword>
<organism evidence="12 13">
    <name type="scientific">Knipowitschia caucasica</name>
    <name type="common">Caucasian dwarf goby</name>
    <name type="synonym">Pomatoschistus caucasicus</name>
    <dbReference type="NCBI Taxonomy" id="637954"/>
    <lineage>
        <taxon>Eukaryota</taxon>
        <taxon>Metazoa</taxon>
        <taxon>Chordata</taxon>
        <taxon>Craniata</taxon>
        <taxon>Vertebrata</taxon>
        <taxon>Euteleostomi</taxon>
        <taxon>Actinopterygii</taxon>
        <taxon>Neopterygii</taxon>
        <taxon>Teleostei</taxon>
        <taxon>Neoteleostei</taxon>
        <taxon>Acanthomorphata</taxon>
        <taxon>Gobiaria</taxon>
        <taxon>Gobiiformes</taxon>
        <taxon>Gobioidei</taxon>
        <taxon>Gobiidae</taxon>
        <taxon>Gobiinae</taxon>
        <taxon>Knipowitschia</taxon>
    </lineage>
</organism>
<protein>
    <recommendedName>
        <fullName evidence="3">Dynein regulatory complex protein 9</fullName>
    </recommendedName>
    <alternativeName>
        <fullName evidence="9">IQ domain-containing protein G</fullName>
    </alternativeName>
</protein>
<feature type="compositionally biased region" description="Basic and acidic residues" evidence="11">
    <location>
        <begin position="297"/>
        <end position="310"/>
    </location>
</feature>
<keyword evidence="10" id="KW-0175">Coiled coil</keyword>
<proteinExistence type="inferred from homology"/>
<comment type="subcellular location">
    <subcellularLocation>
        <location evidence="1">Cytoplasm</location>
        <location evidence="1">Cytoskeleton</location>
        <location evidence="1">Flagellum axoneme</location>
    </subcellularLocation>
</comment>
<dbReference type="Proteomes" id="UP001497482">
    <property type="component" value="Chromosome 7"/>
</dbReference>
<evidence type="ECO:0000256" key="10">
    <source>
        <dbReference type="SAM" id="Coils"/>
    </source>
</evidence>
<dbReference type="Pfam" id="PF00612">
    <property type="entry name" value="IQ"/>
    <property type="match status" value="1"/>
</dbReference>
<name>A0AAV2MBM0_KNICA</name>
<reference evidence="12 13" key="1">
    <citation type="submission" date="2024-04" db="EMBL/GenBank/DDBJ databases">
        <authorList>
            <person name="Waldvogel A.-M."/>
            <person name="Schoenle A."/>
        </authorList>
    </citation>
    <scope>NUCLEOTIDE SEQUENCE [LARGE SCALE GENOMIC DNA]</scope>
</reference>
<evidence type="ECO:0000256" key="11">
    <source>
        <dbReference type="SAM" id="MobiDB-lite"/>
    </source>
</evidence>
<keyword evidence="8" id="KW-0966">Cell projection</keyword>
<evidence type="ECO:0000256" key="5">
    <source>
        <dbReference type="ARBA" id="ARBA00022846"/>
    </source>
</evidence>
<dbReference type="InterPro" id="IPR000048">
    <property type="entry name" value="IQ_motif_EF-hand-BS"/>
</dbReference>
<evidence type="ECO:0000256" key="2">
    <source>
        <dbReference type="ARBA" id="ARBA00008222"/>
    </source>
</evidence>
<dbReference type="GO" id="GO:0044782">
    <property type="term" value="P:cilium organization"/>
    <property type="evidence" value="ECO:0007669"/>
    <property type="project" value="TreeGrafter"/>
</dbReference>
<evidence type="ECO:0000256" key="9">
    <source>
        <dbReference type="ARBA" id="ARBA00032183"/>
    </source>
</evidence>
<dbReference type="PANTHER" id="PTHR14871">
    <property type="entry name" value="DYNEIN REGULATORY COMPLEX PROTEIN 9"/>
    <property type="match status" value="1"/>
</dbReference>
<evidence type="ECO:0000256" key="1">
    <source>
        <dbReference type="ARBA" id="ARBA00004611"/>
    </source>
</evidence>
<dbReference type="CDD" id="cd23767">
    <property type="entry name" value="IQCD"/>
    <property type="match status" value="1"/>
</dbReference>
<dbReference type="GO" id="GO:0031514">
    <property type="term" value="C:motile cilium"/>
    <property type="evidence" value="ECO:0007669"/>
    <property type="project" value="TreeGrafter"/>
</dbReference>
<evidence type="ECO:0000256" key="7">
    <source>
        <dbReference type="ARBA" id="ARBA00023212"/>
    </source>
</evidence>
<feature type="region of interest" description="Disordered" evidence="11">
    <location>
        <begin position="297"/>
        <end position="317"/>
    </location>
</feature>
<dbReference type="InterPro" id="IPR042618">
    <property type="entry name" value="IQCG"/>
</dbReference>
<comment type="similarity">
    <text evidence="2">Belongs to the DRC9 family.</text>
</comment>
<accession>A0AAV2MBM0</accession>
<evidence type="ECO:0000256" key="8">
    <source>
        <dbReference type="ARBA" id="ARBA00023273"/>
    </source>
</evidence>
<dbReference type="PROSITE" id="PS50096">
    <property type="entry name" value="IQ"/>
    <property type="match status" value="1"/>
</dbReference>
<keyword evidence="7" id="KW-0206">Cytoskeleton</keyword>
<dbReference type="PANTHER" id="PTHR14871:SF1">
    <property type="entry name" value="DYNEIN REGULATORY COMPLEX PROTEIN 9"/>
    <property type="match status" value="1"/>
</dbReference>
<keyword evidence="5" id="KW-0282">Flagellum</keyword>
<evidence type="ECO:0000313" key="13">
    <source>
        <dbReference type="Proteomes" id="UP001497482"/>
    </source>
</evidence>
<evidence type="ECO:0000256" key="6">
    <source>
        <dbReference type="ARBA" id="ARBA00023069"/>
    </source>
</evidence>